<dbReference type="EMBL" id="PCTB01000084">
    <property type="protein sequence ID" value="PIP62432.1"/>
    <property type="molecule type" value="Genomic_DNA"/>
</dbReference>
<keyword evidence="3" id="KW-0004">4Fe-4S</keyword>
<feature type="domain" description="Thiamine pyrophosphate enzyme TPP-binding" evidence="5">
    <location>
        <begin position="367"/>
        <end position="459"/>
    </location>
</feature>
<sequence length="514" mass="56506">MQKKKILLGDEAVAQGAIDAGISGSYAYPGTPSTEINEYVRSTEKGKIHCAWSPNEKVAYEEALGHSWAGKRALIAMKHVGLNVAADPFMSSAIAGINGGMVLAVADDPGMHSSQNEQDSRCYADFAKVPCFEPTDQQEAYDFTREAFDLSEKNNIPVMVRLVTRLSHTRTIVAVGAKRKQNSLRPARDNKRWTVLPAYARRMFKEHLAKYDSLQKFSEKRSSLSLRGKRLGVIASGIAYNYLMENAPKDISVLKINFYPLPMKSIEKLAKHVKKLIVIEEGYPFIERQLNRFKIHGKLDGTLPLTGELTPDIVRKAIGMKAHPGRKASSLLKIRPPRLCVGCPHASTYDVINGVKKRFPKLRSFGDIGCYTLGALPPYNAIDTCIDMGASIGMAKGAVDAGVRPVIAVIGDSTFTHSGMTSLLKAAKENTDMTVFILDNDTTAMTGGQETLANDQRLVDIVKGLGVDERHIRVIDPVPTRLKENIAIVQKEIPYKGLSVIIPVRACVTMVKKR</sequence>
<keyword evidence="1 3" id="KW-0479">Metal-binding</keyword>
<proteinExistence type="predicted"/>
<dbReference type="CDD" id="cd07034">
    <property type="entry name" value="TPP_PYR_PFOR_IOR-alpha_like"/>
    <property type="match status" value="1"/>
</dbReference>
<evidence type="ECO:0000256" key="2">
    <source>
        <dbReference type="ARBA" id="ARBA00023002"/>
    </source>
</evidence>
<dbReference type="PIRSF" id="PIRSF006439">
    <property type="entry name" value="Indolepyruvate_ferr_oxidored"/>
    <property type="match status" value="1"/>
</dbReference>
<dbReference type="PANTHER" id="PTHR43710">
    <property type="entry name" value="2-HYDROXYACYL-COA LYASE"/>
    <property type="match status" value="1"/>
</dbReference>
<keyword evidence="6" id="KW-0670">Pyruvate</keyword>
<dbReference type="InterPro" id="IPR017721">
    <property type="entry name" value="IorA"/>
</dbReference>
<comment type="catalytic activity">
    <reaction evidence="3">
        <text>indole-3-pyruvate + 2 oxidized [2Fe-2S]-[ferredoxin] + CoA = (indol-3-yl)acetyl-CoA + 2 reduced [2Fe-2S]-[ferredoxin] + CO2 + H(+)</text>
        <dbReference type="Rhea" id="RHEA:12645"/>
        <dbReference type="Rhea" id="RHEA-COMP:10000"/>
        <dbReference type="Rhea" id="RHEA-COMP:10001"/>
        <dbReference type="ChEBI" id="CHEBI:15378"/>
        <dbReference type="ChEBI" id="CHEBI:16526"/>
        <dbReference type="ChEBI" id="CHEBI:17640"/>
        <dbReference type="ChEBI" id="CHEBI:33737"/>
        <dbReference type="ChEBI" id="CHEBI:33738"/>
        <dbReference type="ChEBI" id="CHEBI:57271"/>
        <dbReference type="ChEBI" id="CHEBI:57287"/>
        <dbReference type="EC" id="1.2.7.8"/>
    </reaction>
</comment>
<dbReference type="Proteomes" id="UP000231021">
    <property type="component" value="Unassembled WGS sequence"/>
</dbReference>
<dbReference type="GO" id="GO:0030976">
    <property type="term" value="F:thiamine pyrophosphate binding"/>
    <property type="evidence" value="ECO:0007669"/>
    <property type="project" value="InterPro"/>
</dbReference>
<dbReference type="CDD" id="cd02008">
    <property type="entry name" value="TPP_IOR_alpha"/>
    <property type="match status" value="1"/>
</dbReference>
<dbReference type="InterPro" id="IPR002880">
    <property type="entry name" value="Pyrv_Fd/Flavodoxin_OxRdtase_N"/>
</dbReference>
<dbReference type="GO" id="GO:0043805">
    <property type="term" value="F:indolepyruvate ferredoxin oxidoreductase activity"/>
    <property type="evidence" value="ECO:0007669"/>
    <property type="project" value="UniProtKB-UniRule"/>
</dbReference>
<comment type="cofactor">
    <cofactor evidence="3">
        <name>[4Fe-4S] cluster</name>
        <dbReference type="ChEBI" id="CHEBI:49883"/>
    </cofactor>
    <text evidence="3">Binds 2 [4Fe-4S] clusters. In this family the first cluster has a non-standard and varying [4Fe-4S] binding motif CX(2)CX(2)CX(4-5)CP.</text>
</comment>
<dbReference type="GO" id="GO:0046872">
    <property type="term" value="F:metal ion binding"/>
    <property type="evidence" value="ECO:0007669"/>
    <property type="project" value="UniProtKB-UniRule"/>
</dbReference>
<evidence type="ECO:0000259" key="5">
    <source>
        <dbReference type="Pfam" id="PF02775"/>
    </source>
</evidence>
<evidence type="ECO:0000256" key="3">
    <source>
        <dbReference type="PIRNR" id="PIRNR006439"/>
    </source>
</evidence>
<gene>
    <name evidence="6" type="ORF">COW98_04095</name>
</gene>
<evidence type="ECO:0000313" key="7">
    <source>
        <dbReference type="Proteomes" id="UP000231021"/>
    </source>
</evidence>
<comment type="function">
    <text evidence="3">Catalyzes the ferredoxin-dependent oxidative decarboxylation of arylpyruvates.</text>
</comment>
<dbReference type="Pfam" id="PF02775">
    <property type="entry name" value="TPP_enzyme_C"/>
    <property type="match status" value="1"/>
</dbReference>
<reference evidence="6 7" key="1">
    <citation type="submission" date="2017-09" db="EMBL/GenBank/DDBJ databases">
        <title>Depth-based differentiation of microbial function through sediment-hosted aquifers and enrichment of novel symbionts in the deep terrestrial subsurface.</title>
        <authorList>
            <person name="Probst A.J."/>
            <person name="Ladd B."/>
            <person name="Jarett J.K."/>
            <person name="Geller-Mcgrath D.E."/>
            <person name="Sieber C.M."/>
            <person name="Emerson J.B."/>
            <person name="Anantharaman K."/>
            <person name="Thomas B.C."/>
            <person name="Malmstrom R."/>
            <person name="Stieglmeier M."/>
            <person name="Klingl A."/>
            <person name="Woyke T."/>
            <person name="Ryan C.M."/>
            <person name="Banfield J.F."/>
        </authorList>
    </citation>
    <scope>NUCLEOTIDE SEQUENCE [LARGE SCALE GENOMIC DNA]</scope>
    <source>
        <strain evidence="6">CG22_combo_CG10-13_8_21_14_all_35_9</strain>
    </source>
</reference>
<evidence type="ECO:0000259" key="4">
    <source>
        <dbReference type="Pfam" id="PF01855"/>
    </source>
</evidence>
<keyword evidence="3" id="KW-0249">Electron transport</keyword>
<protein>
    <recommendedName>
        <fullName evidence="3">Indolepyruvate oxidoreductase subunit IorA</fullName>
        <shortName evidence="3">IOR</shortName>
        <ecNumber evidence="3">1.2.7.8</ecNumber>
    </recommendedName>
    <alternativeName>
        <fullName evidence="3">Indolepyruvate ferredoxin oxidoreductase subunit alpha</fullName>
    </alternativeName>
</protein>
<evidence type="ECO:0000256" key="1">
    <source>
        <dbReference type="ARBA" id="ARBA00022723"/>
    </source>
</evidence>
<keyword evidence="3" id="KW-0411">Iron-sulfur</keyword>
<keyword evidence="3" id="KW-0813">Transport</keyword>
<feature type="domain" description="Pyruvate flavodoxin/ferredoxin oxidoreductase pyrimidine binding" evidence="4">
    <location>
        <begin position="16"/>
        <end position="192"/>
    </location>
</feature>
<dbReference type="AlphaFoldDB" id="A0A2H0BXP0"/>
<dbReference type="InterPro" id="IPR045025">
    <property type="entry name" value="HACL1-like"/>
</dbReference>
<dbReference type="InterPro" id="IPR029061">
    <property type="entry name" value="THDP-binding"/>
</dbReference>
<dbReference type="InterPro" id="IPR011766">
    <property type="entry name" value="TPP_enzyme_TPP-bd"/>
</dbReference>
<dbReference type="Gene3D" id="3.40.50.970">
    <property type="match status" value="2"/>
</dbReference>
<keyword evidence="2 3" id="KW-0560">Oxidoreductase</keyword>
<dbReference type="PANTHER" id="PTHR43710:SF5">
    <property type="entry name" value="INDOLEPYRUVATE FERREDOXIN OXIDOREDUCTASE ALPHA SUBUNIT"/>
    <property type="match status" value="1"/>
</dbReference>
<dbReference type="Pfam" id="PF01855">
    <property type="entry name" value="POR_N"/>
    <property type="match status" value="1"/>
</dbReference>
<name>A0A2H0BXP0_9BACT</name>
<dbReference type="EC" id="1.2.7.8" evidence="3"/>
<dbReference type="SUPFAM" id="SSF52518">
    <property type="entry name" value="Thiamin diphosphate-binding fold (THDP-binding)"/>
    <property type="match status" value="2"/>
</dbReference>
<organism evidence="6 7">
    <name type="scientific">Candidatus Roizmanbacteria bacterium CG22_combo_CG10-13_8_21_14_all_35_9</name>
    <dbReference type="NCBI Taxonomy" id="1974861"/>
    <lineage>
        <taxon>Bacteria</taxon>
        <taxon>Candidatus Roizmaniibacteriota</taxon>
    </lineage>
</organism>
<dbReference type="FunFam" id="3.40.50.970:FF:000039">
    <property type="entry name" value="Indolepyruvate oxidoreductase subunit IorA"/>
    <property type="match status" value="1"/>
</dbReference>
<keyword evidence="3" id="KW-0408">Iron</keyword>
<evidence type="ECO:0000313" key="6">
    <source>
        <dbReference type="EMBL" id="PIP62432.1"/>
    </source>
</evidence>
<dbReference type="GO" id="GO:0051539">
    <property type="term" value="F:4 iron, 4 sulfur cluster binding"/>
    <property type="evidence" value="ECO:0007669"/>
    <property type="project" value="UniProtKB-UniRule"/>
</dbReference>
<comment type="caution">
    <text evidence="6">The sequence shown here is derived from an EMBL/GenBank/DDBJ whole genome shotgun (WGS) entry which is preliminary data.</text>
</comment>
<accession>A0A2H0BXP0</accession>